<evidence type="ECO:0000313" key="2">
    <source>
        <dbReference type="Proteomes" id="UP000242957"/>
    </source>
</evidence>
<dbReference type="AlphaFoldDB" id="A0A1H0HEW9"/>
<protein>
    <submittedName>
        <fullName evidence="1">Metallopeptidase</fullName>
    </submittedName>
</protein>
<sequence>MSRSAGSVVAILLATGIFRTVAVYLSALLLALLAGRLAAEPVDSLSPDVIRFIVANTEFSVMHEMGHMLIAEYDLPVLGREEDAADQLGFIALFQLYSRLSTAEVDARLLDIADYWRLEWQRPKSIREQVQAWDTHPLDEQRYYNIVCLLYGSDMRRLDWVPELTHLPYERALYCDDEFRQARRALHWVGSFQHKAIQRRAGIRVVFEAPTGAIPDIDQLITPLHDDDTFQRLADDITQLLQPPRALTLRLMSCGAPDASYNRRSGELTLCYERLDHFRHLAETLKRLKKPSDWHCPRPELVKVQAC</sequence>
<evidence type="ECO:0000313" key="1">
    <source>
        <dbReference type="EMBL" id="SDO17623.1"/>
    </source>
</evidence>
<dbReference type="EMBL" id="FNIJ01000008">
    <property type="protein sequence ID" value="SDO17623.1"/>
    <property type="molecule type" value="Genomic_DNA"/>
</dbReference>
<dbReference type="InterPro" id="IPR025644">
    <property type="entry name" value="DUF4344"/>
</dbReference>
<dbReference type="OrthoDB" id="935695at2"/>
<reference evidence="2" key="1">
    <citation type="submission" date="2016-10" db="EMBL/GenBank/DDBJ databases">
        <authorList>
            <person name="Varghese N."/>
            <person name="Submissions S."/>
        </authorList>
    </citation>
    <scope>NUCLEOTIDE SEQUENCE [LARGE SCALE GENOMIC DNA]</scope>
    <source>
        <strain evidence="2">JCM 21621</strain>
    </source>
</reference>
<name>A0A1H0HEW9_9PSED</name>
<dbReference type="Pfam" id="PF14247">
    <property type="entry name" value="DUF4344"/>
    <property type="match status" value="1"/>
</dbReference>
<organism evidence="1 2">
    <name type="scientific">Pseudomonas jinjuensis</name>
    <dbReference type="NCBI Taxonomy" id="198616"/>
    <lineage>
        <taxon>Bacteria</taxon>
        <taxon>Pseudomonadati</taxon>
        <taxon>Pseudomonadota</taxon>
        <taxon>Gammaproteobacteria</taxon>
        <taxon>Pseudomonadales</taxon>
        <taxon>Pseudomonadaceae</taxon>
        <taxon>Pseudomonas</taxon>
    </lineage>
</organism>
<dbReference type="STRING" id="198616.SAMN05216193_108206"/>
<proteinExistence type="predicted"/>
<keyword evidence="2" id="KW-1185">Reference proteome</keyword>
<dbReference type="RefSeq" id="WP_084309577.1">
    <property type="nucleotide sequence ID" value="NZ_FNIJ01000008.1"/>
</dbReference>
<gene>
    <name evidence="1" type="ORF">SAMN05216193_108206</name>
</gene>
<accession>A0A1H0HEW9</accession>
<dbReference type="Proteomes" id="UP000242957">
    <property type="component" value="Unassembled WGS sequence"/>
</dbReference>